<organism evidence="3 4">
    <name type="scientific">Candidatus Nephthysia bennettiae</name>
    <dbReference type="NCBI Taxonomy" id="3127016"/>
    <lineage>
        <taxon>Bacteria</taxon>
        <taxon>Bacillati</taxon>
        <taxon>Candidatus Dormiibacterota</taxon>
        <taxon>Candidatus Dormibacteria</taxon>
        <taxon>Candidatus Dormibacterales</taxon>
        <taxon>Candidatus Dormibacteraceae</taxon>
        <taxon>Candidatus Nephthysia</taxon>
    </lineage>
</organism>
<feature type="domain" description="MannoseP isomerase/GMP-like beta-helix" evidence="2">
    <location>
        <begin position="297"/>
        <end position="351"/>
    </location>
</feature>
<proteinExistence type="predicted"/>
<protein>
    <submittedName>
        <fullName evidence="3">Mannose-1-phosphate guanylyltransferase</fullName>
    </submittedName>
</protein>
<evidence type="ECO:0000313" key="3">
    <source>
        <dbReference type="EMBL" id="MBJ7598348.1"/>
    </source>
</evidence>
<dbReference type="InterPro" id="IPR054566">
    <property type="entry name" value="ManC/GMP-like_b-helix"/>
</dbReference>
<accession>A0A934K810</accession>
<feature type="domain" description="Nucleotidyl transferase" evidence="1">
    <location>
        <begin position="9"/>
        <end position="288"/>
    </location>
</feature>
<comment type="caution">
    <text evidence="3">The sequence shown here is derived from an EMBL/GenBank/DDBJ whole genome shotgun (WGS) entry which is preliminary data.</text>
</comment>
<dbReference type="Pfam" id="PF00483">
    <property type="entry name" value="NTP_transferase"/>
    <property type="match status" value="1"/>
</dbReference>
<evidence type="ECO:0000259" key="2">
    <source>
        <dbReference type="Pfam" id="PF22640"/>
    </source>
</evidence>
<dbReference type="InterPro" id="IPR029044">
    <property type="entry name" value="Nucleotide-diphossugar_trans"/>
</dbReference>
<dbReference type="SUPFAM" id="SSF159283">
    <property type="entry name" value="Guanosine diphospho-D-mannose pyrophosphorylase/mannose-6-phosphate isomerase linker domain"/>
    <property type="match status" value="1"/>
</dbReference>
<dbReference type="PANTHER" id="PTHR46390">
    <property type="entry name" value="MANNOSE-1-PHOSPHATE GUANYLYLTRANSFERASE"/>
    <property type="match status" value="1"/>
</dbReference>
<dbReference type="SUPFAM" id="SSF53448">
    <property type="entry name" value="Nucleotide-diphospho-sugar transferases"/>
    <property type="match status" value="1"/>
</dbReference>
<sequence length="360" mass="38891">MTEEIRLYAVIPAGGSGSRLWPRSRRSSPKHLLALSGSGKTLLAESVERVAPLVREVAVLTEERQVPLIESVIPGLGRSSMIVEPAARGTTNALGLAAMTLLERDGQAVMISTAADHVIRGTEAYQSAVRRAAAVAQESGELVTIGLPPRHPATGFGYIEAGDQVEVAGQSAYRVRRFTEKPPASVAREYLASGRHYWNLNMFCWRCESFLEELRLHGPEHHAGLLEVMAARRAGDEAAAARAYQALPVAAVDYTVMEKSNRLLLVPAEFEWVDVGSWTELADLRQADPDGNVVEDGQAVLFDTRDSFISAPGKLVAVIGLSDLIVVETEDALLVCPRSRAQDVKKVVEALGQSGQTGYL</sequence>
<reference evidence="3" key="1">
    <citation type="submission" date="2020-10" db="EMBL/GenBank/DDBJ databases">
        <title>Ca. Dormibacterota MAGs.</title>
        <authorList>
            <person name="Montgomery K."/>
        </authorList>
    </citation>
    <scope>NUCLEOTIDE SEQUENCE [LARGE SCALE GENOMIC DNA]</scope>
    <source>
        <strain evidence="3">SC8812_S17_10</strain>
    </source>
</reference>
<dbReference type="InterPro" id="IPR005835">
    <property type="entry name" value="NTP_transferase_dom"/>
</dbReference>
<keyword evidence="3" id="KW-0808">Transferase</keyword>
<dbReference type="InterPro" id="IPR051161">
    <property type="entry name" value="Mannose-6P_isomerase_type2"/>
</dbReference>
<evidence type="ECO:0000313" key="4">
    <source>
        <dbReference type="Proteomes" id="UP000612893"/>
    </source>
</evidence>
<name>A0A934K810_9BACT</name>
<dbReference type="EMBL" id="JAEKNR010000105">
    <property type="protein sequence ID" value="MBJ7598348.1"/>
    <property type="molecule type" value="Genomic_DNA"/>
</dbReference>
<dbReference type="Pfam" id="PF22640">
    <property type="entry name" value="ManC_GMP_beta-helix"/>
    <property type="match status" value="1"/>
</dbReference>
<keyword evidence="3" id="KW-0548">Nucleotidyltransferase</keyword>
<dbReference type="GO" id="GO:0016779">
    <property type="term" value="F:nucleotidyltransferase activity"/>
    <property type="evidence" value="ECO:0007669"/>
    <property type="project" value="UniProtKB-KW"/>
</dbReference>
<dbReference type="Proteomes" id="UP000612893">
    <property type="component" value="Unassembled WGS sequence"/>
</dbReference>
<gene>
    <name evidence="3" type="ORF">JF922_09725</name>
</gene>
<dbReference type="PANTHER" id="PTHR46390:SF1">
    <property type="entry name" value="MANNOSE-1-PHOSPHATE GUANYLYLTRANSFERASE"/>
    <property type="match status" value="1"/>
</dbReference>
<dbReference type="AlphaFoldDB" id="A0A934K810"/>
<dbReference type="RefSeq" id="WP_338201271.1">
    <property type="nucleotide sequence ID" value="NZ_JAEKNR010000105.1"/>
</dbReference>
<dbReference type="Gene3D" id="3.90.550.10">
    <property type="entry name" value="Spore Coat Polysaccharide Biosynthesis Protein SpsA, Chain A"/>
    <property type="match status" value="1"/>
</dbReference>
<evidence type="ECO:0000259" key="1">
    <source>
        <dbReference type="Pfam" id="PF00483"/>
    </source>
</evidence>
<keyword evidence="4" id="KW-1185">Reference proteome</keyword>